<proteinExistence type="predicted"/>
<dbReference type="AlphaFoldDB" id="D7NMX7"/>
<gene>
    <name evidence="3" type="primary">cpc_2</name>
</gene>
<dbReference type="GO" id="GO:0008270">
    <property type="term" value="F:zinc ion binding"/>
    <property type="evidence" value="ECO:0007669"/>
    <property type="project" value="UniProtKB-KW"/>
</dbReference>
<dbReference type="InterPro" id="IPR007527">
    <property type="entry name" value="Znf_SWIM"/>
</dbReference>
<reference evidence="3" key="1">
    <citation type="journal article" date="2010" name="PLoS ONE">
        <title>Organization of the cpe locus in CPE-positive clostridium perfringens type C and D isolates.</title>
        <authorList>
            <person name="Li J."/>
            <person name="Miyamoto K."/>
            <person name="Sayeed S."/>
            <person name="McClane B.A."/>
        </authorList>
    </citation>
    <scope>NUCLEOTIDE SEQUENCE</scope>
    <source>
        <strain evidence="3">CN5388</strain>
    </source>
</reference>
<keyword evidence="1" id="KW-0863">Zinc-finger</keyword>
<sequence length="123" mass="13904">MISLCGRDCNSCVMKKEKMCNGCSMCDVSFCKCGEKRKRCMVVCPNKFGSFTLVIEDVNIVSLGNNRYEVSSTEGGTYIVDMNENSCECGQYIYRNECCRHLIAVREALGEFAEVDTIREEIF</sequence>
<dbReference type="EMBL" id="GQ225713">
    <property type="protein sequence ID" value="ADG84496.1"/>
    <property type="molecule type" value="Genomic_DNA"/>
</dbReference>
<keyword evidence="1" id="KW-0862">Zinc</keyword>
<evidence type="ECO:0000256" key="1">
    <source>
        <dbReference type="PROSITE-ProRule" id="PRU00325"/>
    </source>
</evidence>
<evidence type="ECO:0000259" key="2">
    <source>
        <dbReference type="PROSITE" id="PS50966"/>
    </source>
</evidence>
<dbReference type="Pfam" id="PF04434">
    <property type="entry name" value="SWIM"/>
    <property type="match status" value="1"/>
</dbReference>
<keyword evidence="1" id="KW-0479">Metal-binding</keyword>
<dbReference type="PROSITE" id="PS50966">
    <property type="entry name" value="ZF_SWIM"/>
    <property type="match status" value="1"/>
</dbReference>
<organism evidence="3">
    <name type="scientific">Clostridium perfringens</name>
    <dbReference type="NCBI Taxonomy" id="1502"/>
    <lineage>
        <taxon>Bacteria</taxon>
        <taxon>Bacillati</taxon>
        <taxon>Bacillota</taxon>
        <taxon>Clostridia</taxon>
        <taxon>Eubacteriales</taxon>
        <taxon>Clostridiaceae</taxon>
        <taxon>Clostridium</taxon>
    </lineage>
</organism>
<protein>
    <submittedName>
        <fullName evidence="3">Swim zinc finger domain protein</fullName>
    </submittedName>
</protein>
<evidence type="ECO:0000313" key="3">
    <source>
        <dbReference type="EMBL" id="ADG84496.1"/>
    </source>
</evidence>
<feature type="domain" description="SWIM-type" evidence="2">
    <location>
        <begin position="78"/>
        <end position="110"/>
    </location>
</feature>
<name>D7NMX7_CLOPF</name>
<accession>D7NMX7</accession>